<dbReference type="Gene3D" id="3.40.50.150">
    <property type="entry name" value="Vaccinia Virus protein VP39"/>
    <property type="match status" value="1"/>
</dbReference>
<dbReference type="GO" id="GO:0008168">
    <property type="term" value="F:methyltransferase activity"/>
    <property type="evidence" value="ECO:0007669"/>
    <property type="project" value="UniProtKB-KW"/>
</dbReference>
<dbReference type="SUPFAM" id="SSF53335">
    <property type="entry name" value="S-adenosyl-L-methionine-dependent methyltransferases"/>
    <property type="match status" value="1"/>
</dbReference>
<evidence type="ECO:0000256" key="4">
    <source>
        <dbReference type="ARBA" id="ARBA00025707"/>
    </source>
</evidence>
<evidence type="ECO:0000259" key="6">
    <source>
        <dbReference type="Pfam" id="PF13649"/>
    </source>
</evidence>
<evidence type="ECO:0000256" key="3">
    <source>
        <dbReference type="ARBA" id="ARBA00022679"/>
    </source>
</evidence>
<feature type="domain" description="Methyltransferase" evidence="6">
    <location>
        <begin position="73"/>
        <end position="165"/>
    </location>
</feature>
<evidence type="ECO:0000256" key="1">
    <source>
        <dbReference type="ARBA" id="ARBA00005189"/>
    </source>
</evidence>
<dbReference type="Pfam" id="PF13649">
    <property type="entry name" value="Methyltransf_25"/>
    <property type="match status" value="1"/>
</dbReference>
<keyword evidence="8" id="KW-1185">Reference proteome</keyword>
<dbReference type="EMBL" id="JBHPKH010000045">
    <property type="protein sequence ID" value="MFC1572864.1"/>
    <property type="molecule type" value="Genomic_DNA"/>
</dbReference>
<accession>A0ABV6YKL7</accession>
<evidence type="ECO:0000256" key="5">
    <source>
        <dbReference type="ARBA" id="ARBA00047622"/>
    </source>
</evidence>
<organism evidence="7 8">
    <name type="scientific">Eiseniibacteriota bacterium</name>
    <dbReference type="NCBI Taxonomy" id="2212470"/>
    <lineage>
        <taxon>Bacteria</taxon>
        <taxon>Candidatus Eiseniibacteriota</taxon>
    </lineage>
</organism>
<comment type="pathway">
    <text evidence="4">Phospholipid metabolism.</text>
</comment>
<dbReference type="GO" id="GO:0032259">
    <property type="term" value="P:methylation"/>
    <property type="evidence" value="ECO:0007669"/>
    <property type="project" value="UniProtKB-KW"/>
</dbReference>
<dbReference type="PANTHER" id="PTHR44307">
    <property type="entry name" value="PHOSPHOETHANOLAMINE METHYLTRANSFERASE"/>
    <property type="match status" value="1"/>
</dbReference>
<keyword evidence="3 7" id="KW-0808">Transferase</keyword>
<dbReference type="Proteomes" id="UP001593833">
    <property type="component" value="Unassembled WGS sequence"/>
</dbReference>
<comment type="caution">
    <text evidence="7">The sequence shown here is derived from an EMBL/GenBank/DDBJ whole genome shotgun (WGS) entry which is preliminary data.</text>
</comment>
<evidence type="ECO:0000256" key="2">
    <source>
        <dbReference type="ARBA" id="ARBA00022603"/>
    </source>
</evidence>
<evidence type="ECO:0000313" key="8">
    <source>
        <dbReference type="Proteomes" id="UP001593833"/>
    </source>
</evidence>
<comment type="pathway">
    <text evidence="1">Lipid metabolism.</text>
</comment>
<proteinExistence type="predicted"/>
<comment type="catalytic activity">
    <reaction evidence="5">
        <text>phosphoethanolamine + S-adenosyl-L-methionine = N-methylethanolamine phosphate + S-adenosyl-L-homocysteine + H(+)</text>
        <dbReference type="Rhea" id="RHEA:20365"/>
        <dbReference type="ChEBI" id="CHEBI:15378"/>
        <dbReference type="ChEBI" id="CHEBI:57781"/>
        <dbReference type="ChEBI" id="CHEBI:57856"/>
        <dbReference type="ChEBI" id="CHEBI:58190"/>
        <dbReference type="ChEBI" id="CHEBI:59789"/>
        <dbReference type="EC" id="2.1.1.103"/>
    </reaction>
    <physiologicalReaction direction="left-to-right" evidence="5">
        <dbReference type="Rhea" id="RHEA:20366"/>
    </physiologicalReaction>
</comment>
<dbReference type="CDD" id="cd02440">
    <property type="entry name" value="AdoMet_MTases"/>
    <property type="match status" value="1"/>
</dbReference>
<dbReference type="EC" id="2.1.1.-" evidence="7"/>
<evidence type="ECO:0000313" key="7">
    <source>
        <dbReference type="EMBL" id="MFC1572864.1"/>
    </source>
</evidence>
<sequence length="269" mass="30187">MGRITDLLCRFVSRLVMRPSRFSKAIIAISNSPAHSRFCEQVYGVDLCQMNMMDTEQIKKLLDVLALSGGDQVLDVGCGAGFISEHIAHTTGAHVIGLDSAKRAIQVAQKRVATIGNLSFVTGDMNALEFPARHFDAVICIDTLYFVKDLESAILRLEQILKPGGRMGIFYSGKVVDEKAAADDPPGMTKLAKLLDKHGFRWESWGFTENELAVWRKTLSVAEDLRDQFLEEGNESLYASRIFESRQELKRHAEGTILRHLYRVTPRER</sequence>
<dbReference type="InterPro" id="IPR041698">
    <property type="entry name" value="Methyltransf_25"/>
</dbReference>
<dbReference type="InterPro" id="IPR029063">
    <property type="entry name" value="SAM-dependent_MTases_sf"/>
</dbReference>
<gene>
    <name evidence="7" type="ORF">ACFL6M_04615</name>
</gene>
<protein>
    <submittedName>
        <fullName evidence="7">Class I SAM-dependent methyltransferase</fullName>
        <ecNumber evidence="7">2.1.1.-</ecNumber>
    </submittedName>
</protein>
<keyword evidence="2 7" id="KW-0489">Methyltransferase</keyword>
<dbReference type="PANTHER" id="PTHR44307:SF2">
    <property type="entry name" value="PHOSPHOETHANOLAMINE METHYLTRANSFERASE ISOFORM X1"/>
    <property type="match status" value="1"/>
</dbReference>
<name>A0ABV6YKL7_UNCEI</name>
<reference evidence="7 8" key="1">
    <citation type="submission" date="2024-09" db="EMBL/GenBank/DDBJ databases">
        <authorList>
            <person name="D'Angelo T."/>
        </authorList>
    </citation>
    <scope>NUCLEOTIDE SEQUENCE [LARGE SCALE GENOMIC DNA]</scope>
    <source>
        <strain evidence="7">SAG AM-320-E07</strain>
    </source>
</reference>